<name>A0ABN8I5N9_9NEOP</name>
<evidence type="ECO:0000313" key="3">
    <source>
        <dbReference type="EMBL" id="CAH2048702.1"/>
    </source>
</evidence>
<evidence type="ECO:0000256" key="2">
    <source>
        <dbReference type="SAM" id="SignalP"/>
    </source>
</evidence>
<keyword evidence="4" id="KW-1185">Reference proteome</keyword>
<evidence type="ECO:0000313" key="4">
    <source>
        <dbReference type="Proteomes" id="UP000837857"/>
    </source>
</evidence>
<feature type="region of interest" description="Disordered" evidence="1">
    <location>
        <begin position="581"/>
        <end position="714"/>
    </location>
</feature>
<feature type="compositionally biased region" description="Basic and acidic residues" evidence="1">
    <location>
        <begin position="103"/>
        <end position="113"/>
    </location>
</feature>
<feature type="compositionally biased region" description="Basic and acidic residues" evidence="1">
    <location>
        <begin position="68"/>
        <end position="79"/>
    </location>
</feature>
<feature type="region of interest" description="Disordered" evidence="1">
    <location>
        <begin position="57"/>
        <end position="119"/>
    </location>
</feature>
<dbReference type="EMBL" id="OW152830">
    <property type="protein sequence ID" value="CAH2048702.1"/>
    <property type="molecule type" value="Genomic_DNA"/>
</dbReference>
<feature type="compositionally biased region" description="Polar residues" evidence="1">
    <location>
        <begin position="631"/>
        <end position="644"/>
    </location>
</feature>
<feature type="non-terminal residue" evidence="3">
    <location>
        <position position="714"/>
    </location>
</feature>
<feature type="compositionally biased region" description="Basic and acidic residues" evidence="1">
    <location>
        <begin position="663"/>
        <end position="673"/>
    </location>
</feature>
<sequence length="714" mass="81295">MVHTKYIIFTLLKVIIFTSQVYSDLNETLGKENAPFGLRKLNNARKRFGPVVMLNNRNANGEAEQQDATEKNTNKKDETLEGPAQIDTDGPSIVNKDPIPIKATEDPNEKEENGIPPRSAKVFQEKNSKEKCWMQVDAKKHFEIMDALDDRFASIRKQFQEAAENSNFSKDMLDMMLKTRGVAQREIHNAAGDPSFIPAGINLGGYGMMGLQNSILFFHRMKLRNNTHFRVKTLQNDLANMVLTTQLSLNDLHILAAYERAIIQNDAADLFYAPTYGELELLLRNVEYNMEGRYRMLRDKLAIELMVSNISLGDILMTYQNNEREKTSMGLERKDIGEFLDKLKTALDKWLKDYFNDYLMYFGFVGAKANEKFIQYNQEKTVALNEYADEVLERIRGRLKELKLRTVRLPQFAVTSIDGMRFKLTQGVLRGLDTIYRRSLATGRKDNKIRNVNAVVGFSSLKATYQYEAEFNTGVPPITGKLVVTADELIAHMGLTLIKDPETLDLMFDSIQQINPESLTLEGPANRIIASFKNLLERHVFTFISNTIIHYIRMLRTITRCEPSLTSDIQNKKQELKSKIATKSSEELNSEAEKPLNSTNDSDRNSDEDAIPETIPDINKDIQKSEESFTEAGQNRNLDLNTNDDAGDEKNAEINLFINENIPEERTDAEDKMPALVKDDDEDPKSNEVDNGNENTPTNTELDTNNDKDNNENE</sequence>
<feature type="compositionally biased region" description="Basic and acidic residues" evidence="1">
    <location>
        <begin position="618"/>
        <end position="627"/>
    </location>
</feature>
<dbReference type="InterPro" id="IPR038602">
    <property type="entry name" value="Mite_allergen_7_sf"/>
</dbReference>
<accession>A0ABN8I5N9</accession>
<dbReference type="Gene3D" id="3.15.10.50">
    <property type="match status" value="1"/>
</dbReference>
<feature type="signal peptide" evidence="2">
    <location>
        <begin position="1"/>
        <end position="23"/>
    </location>
</feature>
<evidence type="ECO:0000256" key="1">
    <source>
        <dbReference type="SAM" id="MobiDB-lite"/>
    </source>
</evidence>
<proteinExistence type="predicted"/>
<keyword evidence="2" id="KW-0732">Signal</keyword>
<gene>
    <name evidence="3" type="ORF">IPOD504_LOCUS6301</name>
</gene>
<feature type="compositionally biased region" description="Basic and acidic residues" evidence="1">
    <location>
        <begin position="705"/>
        <end position="714"/>
    </location>
</feature>
<dbReference type="Proteomes" id="UP000837857">
    <property type="component" value="Chromosome 18"/>
</dbReference>
<organism evidence="3 4">
    <name type="scientific">Iphiclides podalirius</name>
    <name type="common">scarce swallowtail</name>
    <dbReference type="NCBI Taxonomy" id="110791"/>
    <lineage>
        <taxon>Eukaryota</taxon>
        <taxon>Metazoa</taxon>
        <taxon>Ecdysozoa</taxon>
        <taxon>Arthropoda</taxon>
        <taxon>Hexapoda</taxon>
        <taxon>Insecta</taxon>
        <taxon>Pterygota</taxon>
        <taxon>Neoptera</taxon>
        <taxon>Endopterygota</taxon>
        <taxon>Lepidoptera</taxon>
        <taxon>Glossata</taxon>
        <taxon>Ditrysia</taxon>
        <taxon>Papilionoidea</taxon>
        <taxon>Papilionidae</taxon>
        <taxon>Papilioninae</taxon>
        <taxon>Iphiclides</taxon>
    </lineage>
</organism>
<feature type="chain" id="PRO_5046771169" evidence="2">
    <location>
        <begin position="24"/>
        <end position="714"/>
    </location>
</feature>
<reference evidence="3" key="1">
    <citation type="submission" date="2022-03" db="EMBL/GenBank/DDBJ databases">
        <authorList>
            <person name="Martin H S."/>
        </authorList>
    </citation>
    <scope>NUCLEOTIDE SEQUENCE</scope>
</reference>
<protein>
    <submittedName>
        <fullName evidence="3">Uncharacterized protein</fullName>
    </submittedName>
</protein>